<dbReference type="CDD" id="cd07067">
    <property type="entry name" value="HP_PGM_like"/>
    <property type="match status" value="1"/>
</dbReference>
<reference evidence="1 2" key="1">
    <citation type="submission" date="2023-03" db="EMBL/GenBank/DDBJ databases">
        <title>Bacillus Genome Sequencing.</title>
        <authorList>
            <person name="Dunlap C."/>
        </authorList>
    </citation>
    <scope>NUCLEOTIDE SEQUENCE [LARGE SCALE GENOMIC DNA]</scope>
    <source>
        <strain evidence="1 2">BD-525</strain>
    </source>
</reference>
<protein>
    <submittedName>
        <fullName evidence="1">Histidine phosphatase family protein</fullName>
    </submittedName>
</protein>
<organism evidence="1 2">
    <name type="scientific">Paenibacillus dokdonensis</name>
    <dbReference type="NCBI Taxonomy" id="2567944"/>
    <lineage>
        <taxon>Bacteria</taxon>
        <taxon>Bacillati</taxon>
        <taxon>Bacillota</taxon>
        <taxon>Bacilli</taxon>
        <taxon>Bacillales</taxon>
        <taxon>Paenibacillaceae</taxon>
        <taxon>Paenibacillus</taxon>
    </lineage>
</organism>
<sequence>MNQTVIYMVRHAESKYIPGMEEARGLSEKGMEDALGVRDILRTEEIDTFFSSPYQRAIQTVEPSARETGEDIILIEDLKERTLAGEDFHVPDGHFFSCKKQLYDDFHFALPGGESSSEAQYRGSQVILKLLEEHRGKKIAIGTHGDIMTLIMNYFNREYEFEFWRSTSMPDVYKLAFEDKELKQVTRCWAE</sequence>
<dbReference type="InterPro" id="IPR013078">
    <property type="entry name" value="His_Pase_superF_clade-1"/>
</dbReference>
<dbReference type="Pfam" id="PF00300">
    <property type="entry name" value="His_Phos_1"/>
    <property type="match status" value="1"/>
</dbReference>
<dbReference type="RefSeq" id="WP_326087954.1">
    <property type="nucleotide sequence ID" value="NZ_JARLKZ010000006.1"/>
</dbReference>
<name>A0ABU6GNS1_9BACL</name>
<accession>A0ABU6GNS1</accession>
<dbReference type="InterPro" id="IPR029033">
    <property type="entry name" value="His_PPase_superfam"/>
</dbReference>
<dbReference type="Gene3D" id="3.40.50.1240">
    <property type="entry name" value="Phosphoglycerate mutase-like"/>
    <property type="match status" value="1"/>
</dbReference>
<gene>
    <name evidence="1" type="ORF">P4H66_10735</name>
</gene>
<dbReference type="SUPFAM" id="SSF53254">
    <property type="entry name" value="Phosphoglycerate mutase-like"/>
    <property type="match status" value="1"/>
</dbReference>
<comment type="caution">
    <text evidence="1">The sequence shown here is derived from an EMBL/GenBank/DDBJ whole genome shotgun (WGS) entry which is preliminary data.</text>
</comment>
<dbReference type="PANTHER" id="PTHR48100">
    <property type="entry name" value="BROAD-SPECIFICITY PHOSPHATASE YOR283W-RELATED"/>
    <property type="match status" value="1"/>
</dbReference>
<keyword evidence="2" id="KW-1185">Reference proteome</keyword>
<evidence type="ECO:0000313" key="2">
    <source>
        <dbReference type="Proteomes" id="UP001344632"/>
    </source>
</evidence>
<dbReference type="SMART" id="SM00855">
    <property type="entry name" value="PGAM"/>
    <property type="match status" value="1"/>
</dbReference>
<dbReference type="Proteomes" id="UP001344632">
    <property type="component" value="Unassembled WGS sequence"/>
</dbReference>
<dbReference type="PANTHER" id="PTHR48100:SF59">
    <property type="entry name" value="ADENOSYLCOBALAMIN_ALPHA-RIBAZOLE PHOSPHATASE"/>
    <property type="match status" value="1"/>
</dbReference>
<dbReference type="InterPro" id="IPR050275">
    <property type="entry name" value="PGM_Phosphatase"/>
</dbReference>
<dbReference type="EMBL" id="JARLKZ010000006">
    <property type="protein sequence ID" value="MEC0240325.1"/>
    <property type="molecule type" value="Genomic_DNA"/>
</dbReference>
<evidence type="ECO:0000313" key="1">
    <source>
        <dbReference type="EMBL" id="MEC0240325.1"/>
    </source>
</evidence>
<proteinExistence type="predicted"/>